<accession>A0A2K3JR72</accession>
<dbReference type="Proteomes" id="UP000236291">
    <property type="component" value="Unassembled WGS sequence"/>
</dbReference>
<proteinExistence type="predicted"/>
<comment type="caution">
    <text evidence="2">The sequence shown here is derived from an EMBL/GenBank/DDBJ whole genome shotgun (WGS) entry which is preliminary data.</text>
</comment>
<sequence>MAPLISKAVEVKISPLPRPTTTAHHEEGNCRYLHDHTTEKRVVENVATVLGEEGTQNHNHHESLNDATLQEVVQEIRRLRAHMAAIEAVKAEEREKAKKAAKHEEDEGIVES</sequence>
<dbReference type="EMBL" id="ASHM01074649">
    <property type="protein sequence ID" value="PNX56498.1"/>
    <property type="molecule type" value="Genomic_DNA"/>
</dbReference>
<feature type="region of interest" description="Disordered" evidence="1">
    <location>
        <begin position="93"/>
        <end position="112"/>
    </location>
</feature>
<protein>
    <submittedName>
        <fullName evidence="2">Uncharacterized protein</fullName>
    </submittedName>
</protein>
<reference evidence="2 3" key="2">
    <citation type="journal article" date="2017" name="Front. Plant Sci.">
        <title>Gene Classification and Mining of Molecular Markers Useful in Red Clover (Trifolium pratense) Breeding.</title>
        <authorList>
            <person name="Istvanek J."/>
            <person name="Dluhosova J."/>
            <person name="Dluhos P."/>
            <person name="Patkova L."/>
            <person name="Nedelnik J."/>
            <person name="Repkova J."/>
        </authorList>
    </citation>
    <scope>NUCLEOTIDE SEQUENCE [LARGE SCALE GENOMIC DNA]</scope>
    <source>
        <strain evidence="3">cv. Tatra</strain>
        <tissue evidence="2">Young leaves</tissue>
    </source>
</reference>
<evidence type="ECO:0000313" key="3">
    <source>
        <dbReference type="Proteomes" id="UP000236291"/>
    </source>
</evidence>
<reference evidence="2 3" key="1">
    <citation type="journal article" date="2014" name="Am. J. Bot.">
        <title>Genome assembly and annotation for red clover (Trifolium pratense; Fabaceae).</title>
        <authorList>
            <person name="Istvanek J."/>
            <person name="Jaros M."/>
            <person name="Krenek A."/>
            <person name="Repkova J."/>
        </authorList>
    </citation>
    <scope>NUCLEOTIDE SEQUENCE [LARGE SCALE GENOMIC DNA]</scope>
    <source>
        <strain evidence="3">cv. Tatra</strain>
        <tissue evidence="2">Young leaves</tissue>
    </source>
</reference>
<evidence type="ECO:0000313" key="2">
    <source>
        <dbReference type="EMBL" id="PNX56498.1"/>
    </source>
</evidence>
<gene>
    <name evidence="2" type="ORF">L195_g049913</name>
</gene>
<evidence type="ECO:0000256" key="1">
    <source>
        <dbReference type="SAM" id="MobiDB-lite"/>
    </source>
</evidence>
<name>A0A2K3JR72_TRIPR</name>
<feature type="compositionally biased region" description="Basic and acidic residues" evidence="1">
    <location>
        <begin position="93"/>
        <end position="105"/>
    </location>
</feature>
<dbReference type="AlphaFoldDB" id="A0A2K3JR72"/>
<organism evidence="2 3">
    <name type="scientific">Trifolium pratense</name>
    <name type="common">Red clover</name>
    <dbReference type="NCBI Taxonomy" id="57577"/>
    <lineage>
        <taxon>Eukaryota</taxon>
        <taxon>Viridiplantae</taxon>
        <taxon>Streptophyta</taxon>
        <taxon>Embryophyta</taxon>
        <taxon>Tracheophyta</taxon>
        <taxon>Spermatophyta</taxon>
        <taxon>Magnoliopsida</taxon>
        <taxon>eudicotyledons</taxon>
        <taxon>Gunneridae</taxon>
        <taxon>Pentapetalae</taxon>
        <taxon>rosids</taxon>
        <taxon>fabids</taxon>
        <taxon>Fabales</taxon>
        <taxon>Fabaceae</taxon>
        <taxon>Papilionoideae</taxon>
        <taxon>50 kb inversion clade</taxon>
        <taxon>NPAAA clade</taxon>
        <taxon>Hologalegina</taxon>
        <taxon>IRL clade</taxon>
        <taxon>Trifolieae</taxon>
        <taxon>Trifolium</taxon>
    </lineage>
</organism>